<dbReference type="Gene3D" id="2.60.34.10">
    <property type="entry name" value="Substrate Binding Domain Of DNAk, Chain A, domain 1"/>
    <property type="match status" value="1"/>
</dbReference>
<proteinExistence type="evidence at transcript level"/>
<evidence type="ECO:0000256" key="9">
    <source>
        <dbReference type="RuleBase" id="RU003322"/>
    </source>
</evidence>
<dbReference type="PRINTS" id="PR00301">
    <property type="entry name" value="HEATSHOCK70"/>
</dbReference>
<dbReference type="OrthoDB" id="9766019at2"/>
<organism evidence="11 12">
    <name type="scientific">Streptomyces niveus</name>
    <name type="common">Streptomyces spheroides</name>
    <dbReference type="NCBI Taxonomy" id="193462"/>
    <lineage>
        <taxon>Bacteria</taxon>
        <taxon>Bacillati</taxon>
        <taxon>Actinomycetota</taxon>
        <taxon>Actinomycetes</taxon>
        <taxon>Kitasatosporales</taxon>
        <taxon>Streptomycetaceae</taxon>
        <taxon>Streptomyces</taxon>
    </lineage>
</organism>
<evidence type="ECO:0000256" key="2">
    <source>
        <dbReference type="ARBA" id="ARBA00007381"/>
    </source>
</evidence>
<dbReference type="InterPro" id="IPR012725">
    <property type="entry name" value="Chaperone_DnaK"/>
</dbReference>
<dbReference type="GO" id="GO:0051082">
    <property type="term" value="F:unfolded protein binding"/>
    <property type="evidence" value="ECO:0007669"/>
    <property type="project" value="InterPro"/>
</dbReference>
<keyword evidence="3 8" id="KW-0597">Phosphoprotein</keyword>
<evidence type="ECO:0000313" key="11">
    <source>
        <dbReference type="EMBL" id="AQU65245.1"/>
    </source>
</evidence>
<dbReference type="Gene3D" id="1.20.1270.10">
    <property type="match status" value="1"/>
</dbReference>
<keyword evidence="5 8" id="KW-0067">ATP-binding</keyword>
<comment type="function">
    <text evidence="1 8">Acts as a chaperone.</text>
</comment>
<dbReference type="Gene3D" id="3.90.640.10">
    <property type="entry name" value="Actin, Chain A, domain 4"/>
    <property type="match status" value="1"/>
</dbReference>
<evidence type="ECO:0000256" key="3">
    <source>
        <dbReference type="ARBA" id="ARBA00022553"/>
    </source>
</evidence>
<dbReference type="InterPro" id="IPR013126">
    <property type="entry name" value="Hsp_70_fam"/>
</dbReference>
<dbReference type="InterPro" id="IPR029048">
    <property type="entry name" value="HSP70_C_sf"/>
</dbReference>
<evidence type="ECO:0000256" key="6">
    <source>
        <dbReference type="ARBA" id="ARBA00023016"/>
    </source>
</evidence>
<dbReference type="PROSITE" id="PS00329">
    <property type="entry name" value="HSP70_2"/>
    <property type="match status" value="1"/>
</dbReference>
<protein>
    <recommendedName>
        <fullName evidence="8">Chaperone protein DnaK</fullName>
    </recommendedName>
    <alternativeName>
        <fullName evidence="8">HSP70</fullName>
    </alternativeName>
    <alternativeName>
        <fullName evidence="8">Heat shock 70 kDa protein</fullName>
    </alternativeName>
    <alternativeName>
        <fullName evidence="8">Heat shock protein 70</fullName>
    </alternativeName>
</protein>
<dbReference type="GO" id="GO:0005524">
    <property type="term" value="F:ATP binding"/>
    <property type="evidence" value="ECO:0007669"/>
    <property type="project" value="UniProtKB-UniRule"/>
</dbReference>
<dbReference type="GO" id="GO:0140662">
    <property type="term" value="F:ATP-dependent protein folding chaperone"/>
    <property type="evidence" value="ECO:0007669"/>
    <property type="project" value="InterPro"/>
</dbReference>
<name>A0A1U9QNL7_STRNV</name>
<feature type="modified residue" description="Phosphothreonine; by autocatalysis" evidence="8">
    <location>
        <position position="196"/>
    </location>
</feature>
<comment type="similarity">
    <text evidence="2 8 9">Belongs to the heat shock protein 70 family.</text>
</comment>
<dbReference type="AlphaFoldDB" id="A0A1U9QNL7"/>
<evidence type="ECO:0000256" key="5">
    <source>
        <dbReference type="ARBA" id="ARBA00022840"/>
    </source>
</evidence>
<dbReference type="EMBL" id="CP018047">
    <property type="protein sequence ID" value="AQU65245.1"/>
    <property type="molecule type" value="Genomic_DNA"/>
</dbReference>
<dbReference type="Pfam" id="PF00012">
    <property type="entry name" value="HSP70"/>
    <property type="match status" value="1"/>
</dbReference>
<evidence type="ECO:0000313" key="12">
    <source>
        <dbReference type="Proteomes" id="UP000189677"/>
    </source>
</evidence>
<sequence length="635" mass="67974">MAKAVGIDLGTTNSVIAAWEGGEATVLPNAEGTRTTPSVVGYTDSGERLIGQLARRQAILNPKGTIYSAKRFIGRHYDEISDEAKAVAYDVVEGDGGVARIDVRGKLYAPEEISALVLRKLADDAGKSMGERVTEAVITVPAYFNDAQRTATKDAGRIAGLEVLRIINEPTAAALAYGMDKKQHETVLVFDLGGGTFDVSVLDVGDGVVEVRSTAGDSHLGGDDFDRRLVDHLADTFQRENGIDLRQDPQALQRLFEAAEKAKTELSSVSQTQVSLPFVTADASGPKHLTETVMRSTFEQITADLVERCLDPVQQALADAKVSDQDIDEVILVGGSTRMPAVQALVRRLTGGKDPNMSVNPDEVVALGAAIQAGVLKGEVKDVLLLDVTPLSLGVETRGGVMTKIIERNTTIPVRRSETFSTAEDSQPAVDVVVVQGERERAADNRVLGRFQLTDIRPAPRGEPQIDVTFDIDANGILDVTAKDKATGREQSITISEGSNLDPSEVERMVAEAESNRGEDQALREAVDARNELDTAAYQVERSLTELGDSAPEHEKARARMLVTDARQAVKDEADPARARSLTSELQQVYAALSARQAGPATGTGEGDGPESGTEEDSRSRGADDDVIDAEFDKS</sequence>
<feature type="compositionally biased region" description="Acidic residues" evidence="10">
    <location>
        <begin position="625"/>
        <end position="635"/>
    </location>
</feature>
<dbReference type="SUPFAM" id="SSF53067">
    <property type="entry name" value="Actin-like ATPase domain"/>
    <property type="match status" value="2"/>
</dbReference>
<dbReference type="SUPFAM" id="SSF100920">
    <property type="entry name" value="Heat shock protein 70kD (HSP70), peptide-binding domain"/>
    <property type="match status" value="1"/>
</dbReference>
<dbReference type="FunFam" id="3.30.420.40:FF:000004">
    <property type="entry name" value="Molecular chaperone DnaK"/>
    <property type="match status" value="1"/>
</dbReference>
<evidence type="ECO:0000256" key="1">
    <source>
        <dbReference type="ARBA" id="ARBA00002290"/>
    </source>
</evidence>
<comment type="induction">
    <text evidence="8">By stress conditions e.g. heat shock.</text>
</comment>
<evidence type="ECO:0000256" key="4">
    <source>
        <dbReference type="ARBA" id="ARBA00022741"/>
    </source>
</evidence>
<keyword evidence="12" id="KW-1185">Reference proteome</keyword>
<evidence type="ECO:0000256" key="8">
    <source>
        <dbReference type="HAMAP-Rule" id="MF_00332"/>
    </source>
</evidence>
<evidence type="ECO:0000256" key="10">
    <source>
        <dbReference type="SAM" id="MobiDB-lite"/>
    </source>
</evidence>
<dbReference type="InterPro" id="IPR043129">
    <property type="entry name" value="ATPase_NBD"/>
</dbReference>
<reference evidence="11 12" key="1">
    <citation type="submission" date="2016-11" db="EMBL/GenBank/DDBJ databases">
        <title>Complete genome sequence of Streptomyces niveus SCSIO 3406.</title>
        <authorList>
            <person name="Zhu Q."/>
            <person name="Cheng W."/>
            <person name="Song Y."/>
            <person name="Li Q."/>
            <person name="Ju J."/>
        </authorList>
    </citation>
    <scope>NUCLEOTIDE SEQUENCE [LARGE SCALE GENOMIC DNA]</scope>
    <source>
        <strain evidence="11 12">SCSIO 3406</strain>
    </source>
</reference>
<dbReference type="Gene3D" id="3.30.420.40">
    <property type="match status" value="2"/>
</dbReference>
<dbReference type="InterPro" id="IPR029047">
    <property type="entry name" value="HSP70_peptide-bd_sf"/>
</dbReference>
<keyword evidence="7 8" id="KW-0143">Chaperone</keyword>
<accession>A0A1U9QNL7</accession>
<keyword evidence="4 8" id="KW-0547">Nucleotide-binding</keyword>
<feature type="region of interest" description="Disordered" evidence="10">
    <location>
        <begin position="591"/>
        <end position="635"/>
    </location>
</feature>
<keyword evidence="6 8" id="KW-0346">Stress response</keyword>
<dbReference type="PROSITE" id="PS00297">
    <property type="entry name" value="HSP70_1"/>
    <property type="match status" value="1"/>
</dbReference>
<dbReference type="PANTHER" id="PTHR19375">
    <property type="entry name" value="HEAT SHOCK PROTEIN 70KDA"/>
    <property type="match status" value="1"/>
</dbReference>
<gene>
    <name evidence="8" type="primary">dnaK</name>
    <name evidence="11" type="ORF">BBN63_02225</name>
</gene>
<dbReference type="NCBIfam" id="TIGR02350">
    <property type="entry name" value="prok_dnaK"/>
    <property type="match status" value="1"/>
</dbReference>
<dbReference type="KEGG" id="snw:BBN63_02225"/>
<dbReference type="HAMAP" id="MF_00332">
    <property type="entry name" value="DnaK"/>
    <property type="match status" value="1"/>
</dbReference>
<evidence type="ECO:0000256" key="7">
    <source>
        <dbReference type="ARBA" id="ARBA00023186"/>
    </source>
</evidence>
<dbReference type="PROSITE" id="PS01036">
    <property type="entry name" value="HSP70_3"/>
    <property type="match status" value="1"/>
</dbReference>
<dbReference type="Proteomes" id="UP000189677">
    <property type="component" value="Chromosome"/>
</dbReference>
<dbReference type="InterPro" id="IPR018181">
    <property type="entry name" value="Heat_shock_70_CS"/>
</dbReference>
<dbReference type="FunFam" id="2.60.34.10:FF:000014">
    <property type="entry name" value="Chaperone protein DnaK HSP70"/>
    <property type="match status" value="1"/>
</dbReference>
<dbReference type="NCBIfam" id="NF001413">
    <property type="entry name" value="PRK00290.1"/>
    <property type="match status" value="1"/>
</dbReference>
<dbReference type="RefSeq" id="WP_078073745.1">
    <property type="nucleotide sequence ID" value="NZ_CP018047.1"/>
</dbReference>
<dbReference type="FunFam" id="3.90.640.10:FF:000003">
    <property type="entry name" value="Molecular chaperone DnaK"/>
    <property type="match status" value="1"/>
</dbReference>
<dbReference type="CDD" id="cd10234">
    <property type="entry name" value="ASKHA_NBD_HSP70_DnaK-like"/>
    <property type="match status" value="1"/>
</dbReference>